<dbReference type="EMBL" id="FQWD01000004">
    <property type="protein sequence ID" value="SHG68672.1"/>
    <property type="molecule type" value="Genomic_DNA"/>
</dbReference>
<dbReference type="Proteomes" id="UP000184520">
    <property type="component" value="Unassembled WGS sequence"/>
</dbReference>
<evidence type="ECO:0000313" key="1">
    <source>
        <dbReference type="EMBL" id="SHG68672.1"/>
    </source>
</evidence>
<evidence type="ECO:0008006" key="3">
    <source>
        <dbReference type="Google" id="ProtNLM"/>
    </source>
</evidence>
<name>A0A1M5LU80_9ALTE</name>
<dbReference type="AlphaFoldDB" id="A0A1M5LU80"/>
<sequence length="97" mass="10283">METGAGIEYGGFGAQVVLPTPIKSLEMYVATGFLDNPSNEENSIGAGVGANYFVNRHVAFGLYGGILEIDSFTDETGYVEYDRKLGGSIGAKIYFSG</sequence>
<evidence type="ECO:0000313" key="2">
    <source>
        <dbReference type="Proteomes" id="UP000184520"/>
    </source>
</evidence>
<protein>
    <recommendedName>
        <fullName evidence="3">Outer membrane protein beta-barrel domain-containing protein</fullName>
    </recommendedName>
</protein>
<reference evidence="2" key="1">
    <citation type="submission" date="2016-11" db="EMBL/GenBank/DDBJ databases">
        <authorList>
            <person name="Varghese N."/>
            <person name="Submissions S."/>
        </authorList>
    </citation>
    <scope>NUCLEOTIDE SEQUENCE [LARGE SCALE GENOMIC DNA]</scope>
    <source>
        <strain evidence="2">CGMCC 1.8995</strain>
    </source>
</reference>
<gene>
    <name evidence="1" type="ORF">SAMN05216361_2793</name>
</gene>
<accession>A0A1M5LU80</accession>
<organism evidence="1 2">
    <name type="scientific">Marisediminitalea aggregata</name>
    <dbReference type="NCBI Taxonomy" id="634436"/>
    <lineage>
        <taxon>Bacteria</taxon>
        <taxon>Pseudomonadati</taxon>
        <taxon>Pseudomonadota</taxon>
        <taxon>Gammaproteobacteria</taxon>
        <taxon>Alteromonadales</taxon>
        <taxon>Alteromonadaceae</taxon>
        <taxon>Marisediminitalea</taxon>
    </lineage>
</organism>
<proteinExistence type="predicted"/>
<keyword evidence="2" id="KW-1185">Reference proteome</keyword>